<feature type="binding site" evidence="10 13">
    <location>
        <position position="36"/>
    </location>
    <ligand>
        <name>a divalent metal cation</name>
        <dbReference type="ChEBI" id="CHEBI:60240"/>
    </ligand>
</feature>
<feature type="binding site" evidence="10 13">
    <location>
        <position position="34"/>
    </location>
    <ligand>
        <name>a divalent metal cation</name>
        <dbReference type="ChEBI" id="CHEBI:60240"/>
    </ligand>
</feature>
<dbReference type="NCBIfam" id="NF004076">
    <property type="entry name" value="PRK05581.1-4"/>
    <property type="match status" value="1"/>
</dbReference>
<feature type="binding site" evidence="10 14">
    <location>
        <position position="9"/>
    </location>
    <ligand>
        <name>substrate</name>
    </ligand>
</feature>
<name>A0A1L6MUW4_9BACT</name>
<comment type="pathway">
    <text evidence="10">Carbohydrate degradation.</text>
</comment>
<keyword evidence="16" id="KW-1185">Reference proteome</keyword>
<evidence type="ECO:0000256" key="14">
    <source>
        <dbReference type="PIRSR" id="PIRSR001461-3"/>
    </source>
</evidence>
<dbReference type="PIRSF" id="PIRSF001461">
    <property type="entry name" value="RPE"/>
    <property type="match status" value="1"/>
</dbReference>
<comment type="cofactor">
    <cofactor evidence="5">
        <name>Fe(2+)</name>
        <dbReference type="ChEBI" id="CHEBI:29033"/>
    </cofactor>
</comment>
<keyword evidence="10 11" id="KW-0119">Carbohydrate metabolism</keyword>
<dbReference type="EC" id="5.1.3.1" evidence="7 10"/>
<protein>
    <recommendedName>
        <fullName evidence="7 10">Ribulose-phosphate 3-epimerase</fullName>
        <ecNumber evidence="7 10">5.1.3.1</ecNumber>
    </recommendedName>
</protein>
<evidence type="ECO:0000256" key="13">
    <source>
        <dbReference type="PIRSR" id="PIRSR001461-2"/>
    </source>
</evidence>
<dbReference type="Pfam" id="PF00834">
    <property type="entry name" value="Ribul_P_3_epim"/>
    <property type="match status" value="1"/>
</dbReference>
<evidence type="ECO:0000256" key="3">
    <source>
        <dbReference type="ARBA" id="ARBA00001941"/>
    </source>
</evidence>
<comment type="similarity">
    <text evidence="6 10 11">Belongs to the ribulose-phosphate 3-epimerase family.</text>
</comment>
<accession>A0A1L6MUW4</accession>
<dbReference type="Proteomes" id="UP000185544">
    <property type="component" value="Chromosome"/>
</dbReference>
<dbReference type="GO" id="GO:0046872">
    <property type="term" value="F:metal ion binding"/>
    <property type="evidence" value="ECO:0007669"/>
    <property type="project" value="UniProtKB-UniRule"/>
</dbReference>
<organism evidence="15 16">
    <name type="scientific">Pajaroellobacter abortibovis</name>
    <dbReference type="NCBI Taxonomy" id="1882918"/>
    <lineage>
        <taxon>Bacteria</taxon>
        <taxon>Pseudomonadati</taxon>
        <taxon>Myxococcota</taxon>
        <taxon>Polyangia</taxon>
        <taxon>Polyangiales</taxon>
        <taxon>Polyangiaceae</taxon>
    </lineage>
</organism>
<feature type="binding site" evidence="14">
    <location>
        <position position="178"/>
    </location>
    <ligand>
        <name>substrate</name>
    </ligand>
</feature>
<dbReference type="CDD" id="cd00429">
    <property type="entry name" value="RPE"/>
    <property type="match status" value="1"/>
</dbReference>
<evidence type="ECO:0000256" key="1">
    <source>
        <dbReference type="ARBA" id="ARBA00001782"/>
    </source>
</evidence>
<comment type="cofactor">
    <cofactor evidence="2">
        <name>Mn(2+)</name>
        <dbReference type="ChEBI" id="CHEBI:29035"/>
    </cofactor>
</comment>
<dbReference type="RefSeq" id="WP_075275891.1">
    <property type="nucleotide sequence ID" value="NZ_CP016908.1"/>
</dbReference>
<dbReference type="PROSITE" id="PS01086">
    <property type="entry name" value="RIBUL_P_3_EPIMER_2"/>
    <property type="match status" value="1"/>
</dbReference>
<keyword evidence="13" id="KW-0862">Zinc</keyword>
<comment type="cofactor">
    <cofactor evidence="10 13">
        <name>a divalent metal cation</name>
        <dbReference type="ChEBI" id="CHEBI:60240"/>
    </cofactor>
    <text evidence="10 13">Binds 1 divalent metal cation per subunit.</text>
</comment>
<dbReference type="HAMAP" id="MF_02227">
    <property type="entry name" value="RPE"/>
    <property type="match status" value="1"/>
</dbReference>
<feature type="binding site" evidence="10 14">
    <location>
        <begin position="143"/>
        <end position="146"/>
    </location>
    <ligand>
        <name>substrate</name>
    </ligand>
</feature>
<evidence type="ECO:0000256" key="2">
    <source>
        <dbReference type="ARBA" id="ARBA00001936"/>
    </source>
</evidence>
<sequence length="222" mass="23915">MISPLIAPSLLSADFGRLAEEIKALEAAGADWLHVDVMDGRFVPNITLGPIIVEAIRKVTSLPLDVHLMIVEPEKHIDAFAKAGADHILIHAEATPHMQRTLAQIRHLGKKAGVALNPSTSEEAVRYVLNSVDQLLVMSVNPGFGGQAFLPSILPKINQLAQMIRGQKHPIWIGVDGGIDTTTVVQAARAGARVIVAGSSIFSQPAYQDAIHHLRSRAREGF</sequence>
<evidence type="ECO:0000256" key="6">
    <source>
        <dbReference type="ARBA" id="ARBA00009541"/>
    </source>
</evidence>
<feature type="active site" description="Proton donor" evidence="10 12">
    <location>
        <position position="176"/>
    </location>
</feature>
<dbReference type="OrthoDB" id="1645589at2"/>
<dbReference type="InterPro" id="IPR026019">
    <property type="entry name" value="Ribul_P_3_epim"/>
</dbReference>
<evidence type="ECO:0000256" key="8">
    <source>
        <dbReference type="ARBA" id="ARBA00022723"/>
    </source>
</evidence>
<evidence type="ECO:0000256" key="11">
    <source>
        <dbReference type="PIRNR" id="PIRNR001461"/>
    </source>
</evidence>
<evidence type="ECO:0000313" key="16">
    <source>
        <dbReference type="Proteomes" id="UP000185544"/>
    </source>
</evidence>
<feature type="active site" description="Proton acceptor" evidence="10 12">
    <location>
        <position position="36"/>
    </location>
</feature>
<keyword evidence="13" id="KW-0464">Manganese</keyword>
<dbReference type="KEGG" id="pabo:BCY86_00140"/>
<reference evidence="15 16" key="1">
    <citation type="submission" date="2016-08" db="EMBL/GenBank/DDBJ databases">
        <title>Identification and validation of antigenic proteins from Pajaroellobacter abortibovis using de-novo genome sequence assembly and reverse vaccinology.</title>
        <authorList>
            <person name="Welly B.T."/>
            <person name="Miller M.R."/>
            <person name="Stott J.L."/>
            <person name="Blanchard M.T."/>
            <person name="Islas-Trejo A.D."/>
            <person name="O'Rourke S.M."/>
            <person name="Young A.E."/>
            <person name="Medrano J.F."/>
            <person name="Van Eenennaam A.L."/>
        </authorList>
    </citation>
    <scope>NUCLEOTIDE SEQUENCE [LARGE SCALE GENOMIC DNA]</scope>
    <source>
        <strain evidence="15 16">BTF92-0548A/99-0131</strain>
    </source>
</reference>
<feature type="binding site" evidence="10">
    <location>
        <begin position="176"/>
        <end position="178"/>
    </location>
    <ligand>
        <name>substrate</name>
    </ligand>
</feature>
<proteinExistence type="inferred from homology"/>
<evidence type="ECO:0000256" key="10">
    <source>
        <dbReference type="HAMAP-Rule" id="MF_02227"/>
    </source>
</evidence>
<feature type="binding site" evidence="10 13">
    <location>
        <position position="176"/>
    </location>
    <ligand>
        <name>a divalent metal cation</name>
        <dbReference type="ChEBI" id="CHEBI:60240"/>
    </ligand>
</feature>
<dbReference type="SUPFAM" id="SSF51366">
    <property type="entry name" value="Ribulose-phoshate binding barrel"/>
    <property type="match status" value="1"/>
</dbReference>
<comment type="cofactor">
    <cofactor evidence="3">
        <name>Co(2+)</name>
        <dbReference type="ChEBI" id="CHEBI:48828"/>
    </cofactor>
</comment>
<dbReference type="GO" id="GO:0004750">
    <property type="term" value="F:D-ribulose-phosphate 3-epimerase activity"/>
    <property type="evidence" value="ECO:0007669"/>
    <property type="project" value="UniProtKB-UniRule"/>
</dbReference>
<dbReference type="GO" id="GO:0019323">
    <property type="term" value="P:pentose catabolic process"/>
    <property type="evidence" value="ECO:0007669"/>
    <property type="project" value="UniProtKB-UniRule"/>
</dbReference>
<dbReference type="STRING" id="1882918.BCY86_00140"/>
<dbReference type="InterPro" id="IPR013785">
    <property type="entry name" value="Aldolase_TIM"/>
</dbReference>
<feature type="binding site" evidence="10 14">
    <location>
        <begin position="198"/>
        <end position="199"/>
    </location>
    <ligand>
        <name>substrate</name>
    </ligand>
</feature>
<feature type="binding site" evidence="10 14">
    <location>
        <position position="67"/>
    </location>
    <ligand>
        <name>substrate</name>
    </ligand>
</feature>
<feature type="binding site" evidence="10 13">
    <location>
        <position position="67"/>
    </location>
    <ligand>
        <name>a divalent metal cation</name>
        <dbReference type="ChEBI" id="CHEBI:60240"/>
    </ligand>
</feature>
<evidence type="ECO:0000256" key="4">
    <source>
        <dbReference type="ARBA" id="ARBA00001947"/>
    </source>
</evidence>
<keyword evidence="8 10" id="KW-0479">Metal-binding</keyword>
<keyword evidence="9 10" id="KW-0413">Isomerase</keyword>
<evidence type="ECO:0000313" key="15">
    <source>
        <dbReference type="EMBL" id="APR99257.1"/>
    </source>
</evidence>
<dbReference type="GO" id="GO:0005737">
    <property type="term" value="C:cytoplasm"/>
    <property type="evidence" value="ECO:0007669"/>
    <property type="project" value="UniProtKB-ARBA"/>
</dbReference>
<keyword evidence="13" id="KW-0170">Cobalt</keyword>
<evidence type="ECO:0000256" key="7">
    <source>
        <dbReference type="ARBA" id="ARBA00013188"/>
    </source>
</evidence>
<gene>
    <name evidence="10" type="primary">rpe</name>
    <name evidence="15" type="ORF">BCY86_00140</name>
</gene>
<comment type="cofactor">
    <cofactor evidence="4">
        <name>Zn(2+)</name>
        <dbReference type="ChEBI" id="CHEBI:29105"/>
    </cofactor>
</comment>
<dbReference type="PANTHER" id="PTHR11749">
    <property type="entry name" value="RIBULOSE-5-PHOSPHATE-3-EPIMERASE"/>
    <property type="match status" value="1"/>
</dbReference>
<dbReference type="AlphaFoldDB" id="A0A1L6MUW4"/>
<dbReference type="InterPro" id="IPR000056">
    <property type="entry name" value="Ribul_P_3_epim-like"/>
</dbReference>
<comment type="catalytic activity">
    <reaction evidence="1 10 11">
        <text>D-ribulose 5-phosphate = D-xylulose 5-phosphate</text>
        <dbReference type="Rhea" id="RHEA:13677"/>
        <dbReference type="ChEBI" id="CHEBI:57737"/>
        <dbReference type="ChEBI" id="CHEBI:58121"/>
        <dbReference type="EC" id="5.1.3.1"/>
    </reaction>
</comment>
<dbReference type="EMBL" id="CP016908">
    <property type="protein sequence ID" value="APR99257.1"/>
    <property type="molecule type" value="Genomic_DNA"/>
</dbReference>
<comment type="function">
    <text evidence="10">Catalyzes the reversible epimerization of D-ribulose 5-phosphate to D-xylulose 5-phosphate.</text>
</comment>
<evidence type="ECO:0000256" key="12">
    <source>
        <dbReference type="PIRSR" id="PIRSR001461-1"/>
    </source>
</evidence>
<dbReference type="NCBIfam" id="TIGR01163">
    <property type="entry name" value="rpe"/>
    <property type="match status" value="1"/>
</dbReference>
<dbReference type="GO" id="GO:0006098">
    <property type="term" value="P:pentose-phosphate shunt"/>
    <property type="evidence" value="ECO:0007669"/>
    <property type="project" value="UniProtKB-UniRule"/>
</dbReference>
<dbReference type="PROSITE" id="PS01085">
    <property type="entry name" value="RIBUL_P_3_EPIMER_1"/>
    <property type="match status" value="1"/>
</dbReference>
<dbReference type="FunFam" id="3.20.20.70:FF:000004">
    <property type="entry name" value="Ribulose-phosphate 3-epimerase"/>
    <property type="match status" value="1"/>
</dbReference>
<dbReference type="InterPro" id="IPR011060">
    <property type="entry name" value="RibuloseP-bd_barrel"/>
</dbReference>
<evidence type="ECO:0000256" key="5">
    <source>
        <dbReference type="ARBA" id="ARBA00001954"/>
    </source>
</evidence>
<dbReference type="Gene3D" id="3.20.20.70">
    <property type="entry name" value="Aldolase class I"/>
    <property type="match status" value="1"/>
</dbReference>
<evidence type="ECO:0000256" key="9">
    <source>
        <dbReference type="ARBA" id="ARBA00023235"/>
    </source>
</evidence>